<keyword evidence="7 8" id="KW-0472">Membrane</keyword>
<organism evidence="9 10">
    <name type="scientific">Sporomusa malonica</name>
    <dbReference type="NCBI Taxonomy" id="112901"/>
    <lineage>
        <taxon>Bacteria</taxon>
        <taxon>Bacillati</taxon>
        <taxon>Bacillota</taxon>
        <taxon>Negativicutes</taxon>
        <taxon>Selenomonadales</taxon>
        <taxon>Sporomusaceae</taxon>
        <taxon>Sporomusa</taxon>
    </lineage>
</organism>
<evidence type="ECO:0000256" key="8">
    <source>
        <dbReference type="SAM" id="Phobius"/>
    </source>
</evidence>
<dbReference type="Pfam" id="PF01032">
    <property type="entry name" value="FecCD"/>
    <property type="match status" value="1"/>
</dbReference>
<evidence type="ECO:0000256" key="6">
    <source>
        <dbReference type="ARBA" id="ARBA00022989"/>
    </source>
</evidence>
<evidence type="ECO:0000256" key="3">
    <source>
        <dbReference type="ARBA" id="ARBA00022448"/>
    </source>
</evidence>
<sequence length="352" mass="36295">MSSSSLTALLHRKQAKIRIAGLVLLAAMALFALAAVGFGRADISMADAASVIYGKVTGSEEAYSHINAAKTAIIWDIRLPRILAAIAVGGGLAVAGVVFQALLMNPLADSYTMGVSTGAAFGASVAIYLNIFAQGGLPVTLFAFGGAVATLLIVMSMARVGGYVTSANLVIAGIIVSSILSAAISMVKSLAGEQVSAIVAWLIGSLAAKSWEHVLYGWPLILAACFLCYYYAEDLNIVSLGDREARSLGINASRLRTILLGAGALITAVCVAIGGIIGFVGLIVPHMVRMLTGSDNKALIPLCGLTGGILLLTADTFGRSVGNVEIPVGVLTTLLGGPFFVYIFRMRSKTLG</sequence>
<gene>
    <name evidence="9" type="ORF">SAMN04488500_1237</name>
</gene>
<accession>A0A1W2EBU6</accession>
<dbReference type="AlphaFoldDB" id="A0A1W2EBU6"/>
<feature type="transmembrane region" description="Helical" evidence="8">
    <location>
        <begin position="190"/>
        <end position="208"/>
    </location>
</feature>
<dbReference type="SUPFAM" id="SSF81345">
    <property type="entry name" value="ABC transporter involved in vitamin B12 uptake, BtuC"/>
    <property type="match status" value="1"/>
</dbReference>
<feature type="transmembrane region" description="Helical" evidence="8">
    <location>
        <begin position="167"/>
        <end position="184"/>
    </location>
</feature>
<keyword evidence="4" id="KW-1003">Cell membrane</keyword>
<dbReference type="PANTHER" id="PTHR30472">
    <property type="entry name" value="FERRIC ENTEROBACTIN TRANSPORT SYSTEM PERMEASE PROTEIN"/>
    <property type="match status" value="1"/>
</dbReference>
<keyword evidence="3" id="KW-0813">Transport</keyword>
<name>A0A1W2EBU6_9FIRM</name>
<dbReference type="PANTHER" id="PTHR30472:SF25">
    <property type="entry name" value="ABC TRANSPORTER PERMEASE PROTEIN MJ0876-RELATED"/>
    <property type="match status" value="1"/>
</dbReference>
<evidence type="ECO:0000256" key="5">
    <source>
        <dbReference type="ARBA" id="ARBA00022692"/>
    </source>
</evidence>
<dbReference type="Proteomes" id="UP000192738">
    <property type="component" value="Unassembled WGS sequence"/>
</dbReference>
<comment type="subcellular location">
    <subcellularLocation>
        <location evidence="1">Cell membrane</location>
        <topology evidence="1">Multi-pass membrane protein</topology>
    </subcellularLocation>
</comment>
<feature type="transmembrane region" description="Helical" evidence="8">
    <location>
        <begin position="326"/>
        <end position="344"/>
    </location>
</feature>
<dbReference type="STRING" id="112901.SAMN04488500_1237"/>
<dbReference type="GO" id="GO:0033214">
    <property type="term" value="P:siderophore-iron import into cell"/>
    <property type="evidence" value="ECO:0007669"/>
    <property type="project" value="TreeGrafter"/>
</dbReference>
<dbReference type="RefSeq" id="WP_084577746.1">
    <property type="nucleotide sequence ID" value="NZ_CP155572.1"/>
</dbReference>
<feature type="transmembrane region" description="Helical" evidence="8">
    <location>
        <begin position="137"/>
        <end position="155"/>
    </location>
</feature>
<dbReference type="GO" id="GO:0022857">
    <property type="term" value="F:transmembrane transporter activity"/>
    <property type="evidence" value="ECO:0007669"/>
    <property type="project" value="InterPro"/>
</dbReference>
<evidence type="ECO:0000256" key="1">
    <source>
        <dbReference type="ARBA" id="ARBA00004651"/>
    </source>
</evidence>
<dbReference type="OrthoDB" id="9792889at2"/>
<reference evidence="9 10" key="1">
    <citation type="submission" date="2017-04" db="EMBL/GenBank/DDBJ databases">
        <authorList>
            <person name="Afonso C.L."/>
            <person name="Miller P.J."/>
            <person name="Scott M.A."/>
            <person name="Spackman E."/>
            <person name="Goraichik I."/>
            <person name="Dimitrov K.M."/>
            <person name="Suarez D.L."/>
            <person name="Swayne D.E."/>
        </authorList>
    </citation>
    <scope>NUCLEOTIDE SEQUENCE [LARGE SCALE GENOMIC DNA]</scope>
    <source>
        <strain evidence="9 10">DSM 5090</strain>
    </source>
</reference>
<evidence type="ECO:0000256" key="2">
    <source>
        <dbReference type="ARBA" id="ARBA00007935"/>
    </source>
</evidence>
<keyword evidence="10" id="KW-1185">Reference proteome</keyword>
<comment type="similarity">
    <text evidence="2">Belongs to the binding-protein-dependent transport system permease family. FecCD subfamily.</text>
</comment>
<dbReference type="Gene3D" id="1.10.3470.10">
    <property type="entry name" value="ABC transporter involved in vitamin B12 uptake, BtuC"/>
    <property type="match status" value="1"/>
</dbReference>
<keyword evidence="5 8" id="KW-0812">Transmembrane</keyword>
<feature type="transmembrane region" description="Helical" evidence="8">
    <location>
        <begin position="215"/>
        <end position="232"/>
    </location>
</feature>
<feature type="transmembrane region" description="Helical" evidence="8">
    <location>
        <begin position="82"/>
        <end position="104"/>
    </location>
</feature>
<feature type="transmembrane region" description="Helical" evidence="8">
    <location>
        <begin position="111"/>
        <end position="131"/>
    </location>
</feature>
<keyword evidence="6 8" id="KW-1133">Transmembrane helix</keyword>
<feature type="transmembrane region" description="Helical" evidence="8">
    <location>
        <begin position="258"/>
        <end position="284"/>
    </location>
</feature>
<proteinExistence type="inferred from homology"/>
<dbReference type="InterPro" id="IPR037294">
    <property type="entry name" value="ABC_BtuC-like"/>
</dbReference>
<dbReference type="GO" id="GO:0005886">
    <property type="term" value="C:plasma membrane"/>
    <property type="evidence" value="ECO:0007669"/>
    <property type="project" value="UniProtKB-SubCell"/>
</dbReference>
<protein>
    <submittedName>
        <fullName evidence="9">Iron complex transport system permease protein</fullName>
    </submittedName>
</protein>
<dbReference type="EMBL" id="FWXI01000023">
    <property type="protein sequence ID" value="SMD07230.1"/>
    <property type="molecule type" value="Genomic_DNA"/>
</dbReference>
<evidence type="ECO:0000313" key="9">
    <source>
        <dbReference type="EMBL" id="SMD07230.1"/>
    </source>
</evidence>
<dbReference type="FunFam" id="1.10.3470.10:FF:000001">
    <property type="entry name" value="Vitamin B12 ABC transporter permease BtuC"/>
    <property type="match status" value="1"/>
</dbReference>
<evidence type="ECO:0000256" key="4">
    <source>
        <dbReference type="ARBA" id="ARBA00022475"/>
    </source>
</evidence>
<evidence type="ECO:0000313" key="10">
    <source>
        <dbReference type="Proteomes" id="UP000192738"/>
    </source>
</evidence>
<evidence type="ECO:0000256" key="7">
    <source>
        <dbReference type="ARBA" id="ARBA00023136"/>
    </source>
</evidence>
<dbReference type="CDD" id="cd06550">
    <property type="entry name" value="TM_ABC_iron-siderophores_like"/>
    <property type="match status" value="1"/>
</dbReference>
<feature type="transmembrane region" description="Helical" evidence="8">
    <location>
        <begin position="296"/>
        <end position="314"/>
    </location>
</feature>
<dbReference type="InterPro" id="IPR000522">
    <property type="entry name" value="ABC_transptr_permease_BtuC"/>
</dbReference>